<reference evidence="1 2" key="1">
    <citation type="journal article" date="2024" name="Chem. Sci.">
        <title>Discovery of megapolipeptins by genome mining of a Burkholderiales bacteria collection.</title>
        <authorList>
            <person name="Paulo B.S."/>
            <person name="Recchia M.J.J."/>
            <person name="Lee S."/>
            <person name="Fergusson C.H."/>
            <person name="Romanowski S.B."/>
            <person name="Hernandez A."/>
            <person name="Krull N."/>
            <person name="Liu D.Y."/>
            <person name="Cavanagh H."/>
            <person name="Bos A."/>
            <person name="Gray C.A."/>
            <person name="Murphy B.T."/>
            <person name="Linington R.G."/>
            <person name="Eustaquio A.S."/>
        </authorList>
    </citation>
    <scope>NUCLEOTIDE SEQUENCE [LARGE SCALE GENOMIC DNA]</scope>
    <source>
        <strain evidence="1 2">RL17-350-BIC-A</strain>
    </source>
</reference>
<dbReference type="RefSeq" id="WP_408178011.1">
    <property type="nucleotide sequence ID" value="NZ_JAQQEZ010000010.1"/>
</dbReference>
<gene>
    <name evidence="1" type="ORF">PQR57_17120</name>
</gene>
<dbReference type="Proteomes" id="UP001629230">
    <property type="component" value="Unassembled WGS sequence"/>
</dbReference>
<proteinExistence type="predicted"/>
<comment type="caution">
    <text evidence="1">The sequence shown here is derived from an EMBL/GenBank/DDBJ whole genome shotgun (WGS) entry which is preliminary data.</text>
</comment>
<evidence type="ECO:0000313" key="2">
    <source>
        <dbReference type="Proteomes" id="UP001629230"/>
    </source>
</evidence>
<evidence type="ECO:0000313" key="1">
    <source>
        <dbReference type="EMBL" id="MFM0002744.1"/>
    </source>
</evidence>
<sequence length="183" mass="19879">MRIADAAAAIARTVEPKTDPHESGLASRWNQELLQGFLRGDLKICSSTGGLPIRAGDAGALVGALTTGVVSLVELNRWLTSMGSGIEVTVETIAGKPRTQRPVSNAEVVRDAAARMAHEWANEHFRKTGEIPAEEMVSKAIRVKLNAEFGRDWSHQTIRRHSLKDWSFSVISLTAQSARAVKP</sequence>
<protein>
    <submittedName>
        <fullName evidence="1">Uncharacterized protein</fullName>
    </submittedName>
</protein>
<organism evidence="1 2">
    <name type="scientific">Paraburkholderia dipogonis</name>
    <dbReference type="NCBI Taxonomy" id="1211383"/>
    <lineage>
        <taxon>Bacteria</taxon>
        <taxon>Pseudomonadati</taxon>
        <taxon>Pseudomonadota</taxon>
        <taxon>Betaproteobacteria</taxon>
        <taxon>Burkholderiales</taxon>
        <taxon>Burkholderiaceae</taxon>
        <taxon>Paraburkholderia</taxon>
    </lineage>
</organism>
<name>A0ABW9ARF2_9BURK</name>
<dbReference type="EMBL" id="JAQQEZ010000010">
    <property type="protein sequence ID" value="MFM0002744.1"/>
    <property type="molecule type" value="Genomic_DNA"/>
</dbReference>
<accession>A0ABW9ARF2</accession>
<keyword evidence="2" id="KW-1185">Reference proteome</keyword>